<reference evidence="1 2" key="1">
    <citation type="submission" date="2018-10" db="EMBL/GenBank/DDBJ databases">
        <title>A high-quality apple genome assembly.</title>
        <authorList>
            <person name="Hu J."/>
        </authorList>
    </citation>
    <scope>NUCLEOTIDE SEQUENCE [LARGE SCALE GENOMIC DNA]</scope>
    <source>
        <strain evidence="2">cv. HFTH1</strain>
        <tissue evidence="1">Young leaf</tissue>
    </source>
</reference>
<gene>
    <name evidence="1" type="ORF">DVH24_027542</name>
</gene>
<protein>
    <submittedName>
        <fullName evidence="1">Uncharacterized protein</fullName>
    </submittedName>
</protein>
<comment type="caution">
    <text evidence="1">The sequence shown here is derived from an EMBL/GenBank/DDBJ whole genome shotgun (WGS) entry which is preliminary data.</text>
</comment>
<name>A0A498HD81_MALDO</name>
<keyword evidence="2" id="KW-1185">Reference proteome</keyword>
<evidence type="ECO:0000313" key="1">
    <source>
        <dbReference type="EMBL" id="RXH67395.1"/>
    </source>
</evidence>
<proteinExistence type="predicted"/>
<dbReference type="Proteomes" id="UP000290289">
    <property type="component" value="Chromosome 17"/>
</dbReference>
<organism evidence="1 2">
    <name type="scientific">Malus domestica</name>
    <name type="common">Apple</name>
    <name type="synonym">Pyrus malus</name>
    <dbReference type="NCBI Taxonomy" id="3750"/>
    <lineage>
        <taxon>Eukaryota</taxon>
        <taxon>Viridiplantae</taxon>
        <taxon>Streptophyta</taxon>
        <taxon>Embryophyta</taxon>
        <taxon>Tracheophyta</taxon>
        <taxon>Spermatophyta</taxon>
        <taxon>Magnoliopsida</taxon>
        <taxon>eudicotyledons</taxon>
        <taxon>Gunneridae</taxon>
        <taxon>Pentapetalae</taxon>
        <taxon>rosids</taxon>
        <taxon>fabids</taxon>
        <taxon>Rosales</taxon>
        <taxon>Rosaceae</taxon>
        <taxon>Amygdaloideae</taxon>
        <taxon>Maleae</taxon>
        <taxon>Malus</taxon>
    </lineage>
</organism>
<sequence>MEEVVEENEVKPLTIEQLELYELQFEFESESDDSVSDVSPRQTAFGLLGRHEPMGLELGPAQARSLANTGLPPSGNQALFHSQSIEQLLPLELL</sequence>
<accession>A0A498HD81</accession>
<evidence type="ECO:0000313" key="2">
    <source>
        <dbReference type="Proteomes" id="UP000290289"/>
    </source>
</evidence>
<dbReference type="AlphaFoldDB" id="A0A498HD81"/>
<dbReference type="EMBL" id="RDQH01000343">
    <property type="protein sequence ID" value="RXH67395.1"/>
    <property type="molecule type" value="Genomic_DNA"/>
</dbReference>